<dbReference type="SUPFAM" id="SSF54862">
    <property type="entry name" value="4Fe-4S ferredoxins"/>
    <property type="match status" value="1"/>
</dbReference>
<dbReference type="PANTHER" id="PTHR36923:SF3">
    <property type="entry name" value="FERREDOXIN"/>
    <property type="match status" value="1"/>
</dbReference>
<evidence type="ECO:0000256" key="7">
    <source>
        <dbReference type="ARBA" id="ARBA00023291"/>
    </source>
</evidence>
<evidence type="ECO:0000313" key="9">
    <source>
        <dbReference type="Proteomes" id="UP001500571"/>
    </source>
</evidence>
<comment type="caution">
    <text evidence="8">The sequence shown here is derived from an EMBL/GenBank/DDBJ whole genome shotgun (WGS) entry which is preliminary data.</text>
</comment>
<dbReference type="PANTHER" id="PTHR36923">
    <property type="entry name" value="FERREDOXIN"/>
    <property type="match status" value="1"/>
</dbReference>
<dbReference type="EMBL" id="BAAAPB010000001">
    <property type="protein sequence ID" value="GAA1948442.1"/>
    <property type="molecule type" value="Genomic_DNA"/>
</dbReference>
<comment type="cofactor">
    <cofactor evidence="1">
        <name>[3Fe-4S] cluster</name>
        <dbReference type="ChEBI" id="CHEBI:21137"/>
    </cofactor>
</comment>
<keyword evidence="9" id="KW-1185">Reference proteome</keyword>
<evidence type="ECO:0000256" key="6">
    <source>
        <dbReference type="ARBA" id="ARBA00023014"/>
    </source>
</evidence>
<dbReference type="RefSeq" id="WP_344041979.1">
    <property type="nucleotide sequence ID" value="NZ_BAAAPB010000001.1"/>
</dbReference>
<evidence type="ECO:0000256" key="2">
    <source>
        <dbReference type="ARBA" id="ARBA00022448"/>
    </source>
</evidence>
<keyword evidence="5" id="KW-0408">Iron</keyword>
<dbReference type="Proteomes" id="UP001500571">
    <property type="component" value="Unassembled WGS sequence"/>
</dbReference>
<evidence type="ECO:0000256" key="5">
    <source>
        <dbReference type="ARBA" id="ARBA00023004"/>
    </source>
</evidence>
<evidence type="ECO:0000256" key="1">
    <source>
        <dbReference type="ARBA" id="ARBA00001927"/>
    </source>
</evidence>
<keyword evidence="4" id="KW-0249">Electron transport</keyword>
<dbReference type="InterPro" id="IPR051269">
    <property type="entry name" value="Fe-S_cluster_ET"/>
</dbReference>
<name>A0ABN2QAN6_9ACTN</name>
<organism evidence="8 9">
    <name type="scientific">Nocardioides panacihumi</name>
    <dbReference type="NCBI Taxonomy" id="400774"/>
    <lineage>
        <taxon>Bacteria</taxon>
        <taxon>Bacillati</taxon>
        <taxon>Actinomycetota</taxon>
        <taxon>Actinomycetes</taxon>
        <taxon>Propionibacteriales</taxon>
        <taxon>Nocardioidaceae</taxon>
        <taxon>Nocardioides</taxon>
    </lineage>
</organism>
<dbReference type="Pfam" id="PF13459">
    <property type="entry name" value="Fer4_15"/>
    <property type="match status" value="1"/>
</dbReference>
<keyword evidence="2" id="KW-0813">Transport</keyword>
<evidence type="ECO:0000256" key="3">
    <source>
        <dbReference type="ARBA" id="ARBA00022723"/>
    </source>
</evidence>
<proteinExistence type="predicted"/>
<accession>A0ABN2QAN6</accession>
<reference evidence="8 9" key="1">
    <citation type="journal article" date="2019" name="Int. J. Syst. Evol. Microbiol.">
        <title>The Global Catalogue of Microorganisms (GCM) 10K type strain sequencing project: providing services to taxonomists for standard genome sequencing and annotation.</title>
        <authorList>
            <consortium name="The Broad Institute Genomics Platform"/>
            <consortium name="The Broad Institute Genome Sequencing Center for Infectious Disease"/>
            <person name="Wu L."/>
            <person name="Ma J."/>
        </authorList>
    </citation>
    <scope>NUCLEOTIDE SEQUENCE [LARGE SCALE GENOMIC DNA]</scope>
    <source>
        <strain evidence="8 9">JCM 15309</strain>
    </source>
</reference>
<keyword evidence="3" id="KW-0479">Metal-binding</keyword>
<evidence type="ECO:0000313" key="8">
    <source>
        <dbReference type="EMBL" id="GAA1948442.1"/>
    </source>
</evidence>
<evidence type="ECO:0008006" key="10">
    <source>
        <dbReference type="Google" id="ProtNLM"/>
    </source>
</evidence>
<gene>
    <name evidence="8" type="ORF">GCM10009798_04520</name>
</gene>
<dbReference type="Gene3D" id="3.30.70.20">
    <property type="match status" value="1"/>
</dbReference>
<sequence>MTETTDQKQGLRFHIDTDLCSGHGRCYTLASQWFDPDDVGYGEAKDVVIGDGEQAAAEDVAAACPEGAISLVRR</sequence>
<protein>
    <recommendedName>
        <fullName evidence="10">Ferredoxin</fullName>
    </recommendedName>
</protein>
<keyword evidence="6" id="KW-0411">Iron-sulfur</keyword>
<evidence type="ECO:0000256" key="4">
    <source>
        <dbReference type="ARBA" id="ARBA00022982"/>
    </source>
</evidence>
<keyword evidence="7" id="KW-0003">3Fe-4S</keyword>